<organism evidence="1 2">
    <name type="scientific">Oenococcus sicerae</name>
    <dbReference type="NCBI Taxonomy" id="2203724"/>
    <lineage>
        <taxon>Bacteria</taxon>
        <taxon>Bacillati</taxon>
        <taxon>Bacillota</taxon>
        <taxon>Bacilli</taxon>
        <taxon>Lactobacillales</taxon>
        <taxon>Lactobacillaceae</taxon>
        <taxon>Oenococcus</taxon>
    </lineage>
</organism>
<evidence type="ECO:0000313" key="1">
    <source>
        <dbReference type="EMBL" id="MDN6899952.1"/>
    </source>
</evidence>
<evidence type="ECO:0000313" key="2">
    <source>
        <dbReference type="Proteomes" id="UP001167919"/>
    </source>
</evidence>
<accession>A0AAJ1RBZ7</accession>
<dbReference type="Proteomes" id="UP001167919">
    <property type="component" value="Unassembled WGS sequence"/>
</dbReference>
<dbReference type="RefSeq" id="WP_301711014.1">
    <property type="nucleotide sequence ID" value="NZ_SDWY01000001.1"/>
</dbReference>
<sequence>MADYKTIESKDKQFFSNYSLKGLKILAETYQHALAELNNQVAGYLNIPTQDPDLIKLLASFYELTQRADTR</sequence>
<reference evidence="1" key="1">
    <citation type="submission" date="2019-01" db="EMBL/GenBank/DDBJ databases">
        <title>Oenococcus sicerae UCMA17102.</title>
        <authorList>
            <person name="Cousin F.J."/>
            <person name="Le Guellec R."/>
            <person name="Cretenet M."/>
        </authorList>
    </citation>
    <scope>NUCLEOTIDE SEQUENCE</scope>
    <source>
        <strain evidence="1">UCMA17102</strain>
    </source>
</reference>
<dbReference type="AlphaFoldDB" id="A0AAJ1RBZ7"/>
<protein>
    <submittedName>
        <fullName evidence="1">Uncharacterized protein</fullName>
    </submittedName>
</protein>
<comment type="caution">
    <text evidence="1">The sequence shown here is derived from an EMBL/GenBank/DDBJ whole genome shotgun (WGS) entry which is preliminary data.</text>
</comment>
<name>A0AAJ1RBZ7_9LACO</name>
<proteinExistence type="predicted"/>
<dbReference type="EMBL" id="SDWY01000001">
    <property type="protein sequence ID" value="MDN6899952.1"/>
    <property type="molecule type" value="Genomic_DNA"/>
</dbReference>
<gene>
    <name evidence="1" type="ORF">EVC35_02880</name>
</gene>